<feature type="transmembrane region" description="Helical" evidence="9">
    <location>
        <begin position="192"/>
        <end position="209"/>
    </location>
</feature>
<dbReference type="STRING" id="1839936.SBU_000588"/>
<evidence type="ECO:0000256" key="2">
    <source>
        <dbReference type="ARBA" id="ARBA00022448"/>
    </source>
</evidence>
<dbReference type="Pfam" id="PF02653">
    <property type="entry name" value="BPD_transp_2"/>
    <property type="match status" value="1"/>
</dbReference>
<evidence type="ECO:0000256" key="4">
    <source>
        <dbReference type="ARBA" id="ARBA00022692"/>
    </source>
</evidence>
<feature type="transmembrane region" description="Helical" evidence="9">
    <location>
        <begin position="221"/>
        <end position="248"/>
    </location>
</feature>
<dbReference type="CDD" id="cd06582">
    <property type="entry name" value="TM_PBP1_LivH_like"/>
    <property type="match status" value="1"/>
</dbReference>
<keyword evidence="7 9" id="KW-0472">Membrane</keyword>
<evidence type="ECO:0000256" key="1">
    <source>
        <dbReference type="ARBA" id="ARBA00004651"/>
    </source>
</evidence>
<evidence type="ECO:0000313" key="10">
    <source>
        <dbReference type="EMBL" id="OFV66621.1"/>
    </source>
</evidence>
<feature type="transmembrane region" description="Helical" evidence="9">
    <location>
        <begin position="136"/>
        <end position="162"/>
    </location>
</feature>
<evidence type="ECO:0000256" key="5">
    <source>
        <dbReference type="ARBA" id="ARBA00022970"/>
    </source>
</evidence>
<comment type="similarity">
    <text evidence="8">Belongs to the binding-protein-dependent transport system permease family. LivHM subfamily.</text>
</comment>
<evidence type="ECO:0000256" key="7">
    <source>
        <dbReference type="ARBA" id="ARBA00023136"/>
    </source>
</evidence>
<feature type="transmembrane region" description="Helical" evidence="9">
    <location>
        <begin position="59"/>
        <end position="80"/>
    </location>
</feature>
<gene>
    <name evidence="10" type="ORF">SBU_000588</name>
</gene>
<dbReference type="GO" id="GO:0005886">
    <property type="term" value="C:plasma membrane"/>
    <property type="evidence" value="ECO:0007669"/>
    <property type="project" value="UniProtKB-SubCell"/>
</dbReference>
<protein>
    <submittedName>
        <fullName evidence="10">Branched-chain amino acid ABC transporter permease</fullName>
    </submittedName>
</protein>
<dbReference type="PANTHER" id="PTHR11795">
    <property type="entry name" value="BRANCHED-CHAIN AMINO ACID TRANSPORT SYSTEM PERMEASE PROTEIN LIVH"/>
    <property type="match status" value="1"/>
</dbReference>
<dbReference type="AlphaFoldDB" id="A0A1F2P7F5"/>
<keyword evidence="6 9" id="KW-1133">Transmembrane helix</keyword>
<comment type="caution">
    <text evidence="10">The sequence shown here is derived from an EMBL/GenBank/DDBJ whole genome shotgun (WGS) entry which is preliminary data.</text>
</comment>
<comment type="subcellular location">
    <subcellularLocation>
        <location evidence="1">Cell membrane</location>
        <topology evidence="1">Multi-pass membrane protein</topology>
    </subcellularLocation>
</comment>
<dbReference type="Proteomes" id="UP000185779">
    <property type="component" value="Unassembled WGS sequence"/>
</dbReference>
<keyword evidence="11" id="KW-1185">Reference proteome</keyword>
<name>A0A1F2P7F5_9EURY</name>
<organism evidence="10 11">
    <name type="scientific">Candidatus Syntropharchaeum butanivorans</name>
    <dbReference type="NCBI Taxonomy" id="1839936"/>
    <lineage>
        <taxon>Archaea</taxon>
        <taxon>Methanobacteriati</taxon>
        <taxon>Methanobacteriota</taxon>
        <taxon>Stenosarchaea group</taxon>
        <taxon>Methanomicrobia</taxon>
        <taxon>Methanosarcinales</taxon>
        <taxon>ANME-2 cluster</taxon>
        <taxon>Candidatus Syntropharchaeum</taxon>
    </lineage>
</organism>
<dbReference type="EMBL" id="LYOR01000002">
    <property type="protein sequence ID" value="OFV66621.1"/>
    <property type="molecule type" value="Genomic_DNA"/>
</dbReference>
<dbReference type="InterPro" id="IPR052157">
    <property type="entry name" value="BCAA_transport_permease"/>
</dbReference>
<feature type="transmembrane region" description="Helical" evidence="9">
    <location>
        <begin position="92"/>
        <end position="116"/>
    </location>
</feature>
<dbReference type="GO" id="GO:0022857">
    <property type="term" value="F:transmembrane transporter activity"/>
    <property type="evidence" value="ECO:0007669"/>
    <property type="project" value="InterPro"/>
</dbReference>
<keyword evidence="5" id="KW-0029">Amino-acid transport</keyword>
<dbReference type="GO" id="GO:0006865">
    <property type="term" value="P:amino acid transport"/>
    <property type="evidence" value="ECO:0007669"/>
    <property type="project" value="UniProtKB-KW"/>
</dbReference>
<accession>A0A1F2P7F5</accession>
<evidence type="ECO:0000256" key="9">
    <source>
        <dbReference type="SAM" id="Phobius"/>
    </source>
</evidence>
<dbReference type="PANTHER" id="PTHR11795:SF449">
    <property type="entry name" value="BRANCHED-CHAIN AMINO ACID TRANSPORT PERMEASE PROTEIN LIVH-RELATED"/>
    <property type="match status" value="1"/>
</dbReference>
<sequence length="307" mass="32140">MMTVVEGALVYSNLLVLLALGLTLTYITTGVPNFAQGTFAVFGSYISLTLLRLTGLHPYYSIPLTFMAGSLLGVGTYAVILRPLIRRGATTVILMIATLALDLVLLGLIGAYSGILGSISGRGASKFIFTPLDRDVLGISGIFATSTLVILLLISSLLILLYRTKFGIALRASMENPSLAEIMGINLEYTRAFSWALSGSLAAIAGSLLPFRQEIVPATGAIIIVSIFAASIVGGLSSIFGAIIGGYVIGLSESLITYGLSTIFGSGILLYGKVVSLLILTIMLLIAPEGLVGVKWRRARGVKEGGG</sequence>
<reference evidence="10" key="1">
    <citation type="submission" date="2016-05" db="EMBL/GenBank/DDBJ databases">
        <title>Microbial consortia oxidize butane by reversing methanogenesis.</title>
        <authorList>
            <person name="Laso-Perez R."/>
            <person name="Richter M."/>
            <person name="Wegener G."/>
            <person name="Musat F."/>
        </authorList>
    </citation>
    <scope>NUCLEOTIDE SEQUENCE [LARGE SCALE GENOMIC DNA]</scope>
    <source>
        <strain evidence="10">BOX1</strain>
    </source>
</reference>
<evidence type="ECO:0000313" key="11">
    <source>
        <dbReference type="Proteomes" id="UP000185779"/>
    </source>
</evidence>
<proteinExistence type="inferred from homology"/>
<feature type="transmembrane region" description="Helical" evidence="9">
    <location>
        <begin position="277"/>
        <end position="294"/>
    </location>
</feature>
<evidence type="ECO:0000256" key="3">
    <source>
        <dbReference type="ARBA" id="ARBA00022475"/>
    </source>
</evidence>
<dbReference type="PATRIC" id="fig|1839936.3.peg.595"/>
<feature type="transmembrane region" description="Helical" evidence="9">
    <location>
        <begin position="255"/>
        <end position="271"/>
    </location>
</feature>
<evidence type="ECO:0000256" key="6">
    <source>
        <dbReference type="ARBA" id="ARBA00022989"/>
    </source>
</evidence>
<dbReference type="InterPro" id="IPR001851">
    <property type="entry name" value="ABC_transp_permease"/>
</dbReference>
<keyword evidence="3" id="KW-1003">Cell membrane</keyword>
<keyword evidence="4 9" id="KW-0812">Transmembrane</keyword>
<evidence type="ECO:0000256" key="8">
    <source>
        <dbReference type="ARBA" id="ARBA00037998"/>
    </source>
</evidence>
<keyword evidence="2" id="KW-0813">Transport</keyword>